<dbReference type="PANTHER" id="PTHR24025:SF23">
    <property type="entry name" value="NEURAL-CADHERIN"/>
    <property type="match status" value="1"/>
</dbReference>
<keyword evidence="6 10" id="KW-1133">Transmembrane helix</keyword>
<dbReference type="GO" id="GO:0007156">
    <property type="term" value="P:homophilic cell adhesion via plasma membrane adhesion molecules"/>
    <property type="evidence" value="ECO:0007669"/>
    <property type="project" value="InterPro"/>
</dbReference>
<dbReference type="FunFam" id="2.60.40.60:FF:000020">
    <property type="entry name" value="Dachsous cadherin-related 1b"/>
    <property type="match status" value="1"/>
</dbReference>
<protein>
    <submittedName>
        <fullName evidence="13">LOW QUALITY PROTEIN: cadherin-86C</fullName>
    </submittedName>
</protein>
<dbReference type="InterPro" id="IPR002126">
    <property type="entry name" value="Cadherin-like_dom"/>
</dbReference>
<feature type="compositionally biased region" description="Basic residues" evidence="9">
    <location>
        <begin position="1379"/>
        <end position="1392"/>
    </location>
</feature>
<keyword evidence="3" id="KW-0677">Repeat</keyword>
<keyword evidence="12" id="KW-1185">Reference proteome</keyword>
<dbReference type="OrthoDB" id="6363884at2759"/>
<dbReference type="KEGG" id="hazt:108673704"/>
<keyword evidence="4 8" id="KW-0106">Calcium</keyword>
<feature type="region of interest" description="Disordered" evidence="9">
    <location>
        <begin position="1089"/>
        <end position="1157"/>
    </location>
</feature>
<evidence type="ECO:0000256" key="4">
    <source>
        <dbReference type="ARBA" id="ARBA00022837"/>
    </source>
</evidence>
<feature type="domain" description="Cadherin" evidence="11">
    <location>
        <begin position="377"/>
        <end position="493"/>
    </location>
</feature>
<feature type="domain" description="Cadherin" evidence="11">
    <location>
        <begin position="494"/>
        <end position="601"/>
    </location>
</feature>
<dbReference type="PRINTS" id="PR00205">
    <property type="entry name" value="CADHERIN"/>
</dbReference>
<dbReference type="InterPro" id="IPR050971">
    <property type="entry name" value="Cadherin-domain_protein"/>
</dbReference>
<dbReference type="Proteomes" id="UP000694843">
    <property type="component" value="Unplaced"/>
</dbReference>
<accession>A0A8B7NTK7</accession>
<keyword evidence="7 10" id="KW-0472">Membrane</keyword>
<dbReference type="GO" id="GO:0005911">
    <property type="term" value="C:cell-cell junction"/>
    <property type="evidence" value="ECO:0007669"/>
    <property type="project" value="TreeGrafter"/>
</dbReference>
<evidence type="ECO:0000256" key="6">
    <source>
        <dbReference type="ARBA" id="ARBA00022989"/>
    </source>
</evidence>
<dbReference type="GeneID" id="108673704"/>
<organism evidence="12 13">
    <name type="scientific">Hyalella azteca</name>
    <name type="common">Amphipod</name>
    <dbReference type="NCBI Taxonomy" id="294128"/>
    <lineage>
        <taxon>Eukaryota</taxon>
        <taxon>Metazoa</taxon>
        <taxon>Ecdysozoa</taxon>
        <taxon>Arthropoda</taxon>
        <taxon>Crustacea</taxon>
        <taxon>Multicrustacea</taxon>
        <taxon>Malacostraca</taxon>
        <taxon>Eumalacostraca</taxon>
        <taxon>Peracarida</taxon>
        <taxon>Amphipoda</taxon>
        <taxon>Senticaudata</taxon>
        <taxon>Talitrida</taxon>
        <taxon>Talitroidea</taxon>
        <taxon>Hyalellidae</taxon>
        <taxon>Hyalella</taxon>
    </lineage>
</organism>
<feature type="compositionally biased region" description="Gly residues" evidence="9">
    <location>
        <begin position="1202"/>
        <end position="1214"/>
    </location>
</feature>
<evidence type="ECO:0000259" key="11">
    <source>
        <dbReference type="PROSITE" id="PS50268"/>
    </source>
</evidence>
<name>A0A8B7NTK7_HYAAZ</name>
<evidence type="ECO:0000256" key="2">
    <source>
        <dbReference type="ARBA" id="ARBA00022692"/>
    </source>
</evidence>
<dbReference type="InterPro" id="IPR015919">
    <property type="entry name" value="Cadherin-like_sf"/>
</dbReference>
<feature type="compositionally biased region" description="Gly residues" evidence="9">
    <location>
        <begin position="1142"/>
        <end position="1151"/>
    </location>
</feature>
<evidence type="ECO:0000256" key="5">
    <source>
        <dbReference type="ARBA" id="ARBA00022889"/>
    </source>
</evidence>
<proteinExistence type="predicted"/>
<gene>
    <name evidence="13" type="primary">LOC108673704</name>
</gene>
<comment type="subcellular location">
    <subcellularLocation>
        <location evidence="1">Membrane</location>
    </subcellularLocation>
</comment>
<feature type="domain" description="Cadherin" evidence="11">
    <location>
        <begin position="260"/>
        <end position="376"/>
    </location>
</feature>
<dbReference type="GO" id="GO:0005509">
    <property type="term" value="F:calcium ion binding"/>
    <property type="evidence" value="ECO:0007669"/>
    <property type="project" value="UniProtKB-UniRule"/>
</dbReference>
<keyword evidence="2 10" id="KW-0812">Transmembrane</keyword>
<sequence length="1480" mass="164181">MVVAAMVASLSPTQAIVPLFHEATKMAGLRLPSDTAVGTIIYRLRATDAEKDYPLLFGIRGTIGNNLISLDQHECTPSSNVFCEADVVLSKALESGRVYIFNLTVADTRGDQTEVVARIDATDGRTPINTIFLNYDPSVLVPEDQALQTEVASLVVRKRQSSSFIEFDILGDTSHHFRITGRLVSSSEIRGSITLVATLDYETRNLHTIKVCAMMMEPPDYTPIYVENPFTDEQIDTRNIACVGLSIAVGDVQDEPPVFINASPITRIPPTIKPGDVLVQLVAKDGDQGDPRPIRFSMQPSSSTYADFFKVDPFKGSVTMEETITKLMEKMVTMEPILMTVTAEEVVTTASQYPALSTQIEIAFVLVDSDLPLPKFVFQKYTGEIRENSPPGSQVYFASPFLSRVSLEDKGVRGVFSLSIEGDDDIFTVSPSVIRDSSDFVINVKKSNLLDFETIKSVNFKLIARPVTGGRQTSSECDITVNILDTNDNPPVFSQDVYQATFFENITASTSIITVTATDKDSGSYGSVRYTRLNGNMASSLSLDPITGVISCATNNHGFDREKSAEYQLTVEARDDDGSGNSATARLILRVRDVNDEVPKFKKEFYTGVMEPNLQSLREPIVVEATDADAEEPNNQVLYALEPTRYSDYFVIDQVRGILTMKYGVQFPALAMDSQNFIQPLGTNNRGRRQASVDPADGSTVITLSVRAYDLGNPQLSDRVLVKIYTKEFVESLMTFILPMSEPEARLRRDQVQSTLDLLTGGRTNIQSVAPYYEGFGSLHKTDTSKSSVTALVRTRVNNFIDVHAIQNQLINITNYPLLQKQEQATQQIRQLESANSSYVAWVAVLCIMLALIIVILLCCCLCAGCPLYRGRKQMSMVTDENGEGISYIKMDEYGNMREHEKIWWDYLPTCLTDLFLSCGCQRPDHGRYISNSRLAWSGDERQRNWRVQQQAAGGVVEDGAMLRRDMMRHPRDMMHIEDVDDARLHRQNVIQHQQSLMQQSAQVNVGGEPRRLFVLKDPNGNPQPTDHLREGETYLVEDVDETPRNIHLQDTQGNGDYGRNPGNGEPLRLHAGPRDVALLSEQLRRVKRAGEEPGGTQSLQGDEGGGGLSSRNVEGYSIGVTPRGDGYEDYGNNDSNYVHGRGSGNSAKGGPGKRRILDDTVVPKLRIRSPNEDEMMEDIEDLSKTSKGKIHGYRHDRPDRGAGGGGGGGGGGNVSDRAAADRDYHEYLMKGGGGPYAYQHTKASILRYESNMAKLEEDQLAEAAKDPLYNTMRRNSAVQADARRAAAFAAEDDSLETRRTLSQAALELKNRKDAVGWSYEKPEELERSGSVPNIQQTDLEREAAQRNYSRRGSLAEDEYYDENNKKMKRSAKSQRSLKQTKAKDVHRKSRSAKSESNLPDDAKTHSAGVIRGEMDADALRALEEDMKKDSEEGDEASKVATDRSRKKRNQMTEKKSIFTIAYNDMQTTQLRPDSAAPDP</sequence>
<feature type="domain" description="Cadherin" evidence="11">
    <location>
        <begin position="141"/>
        <end position="259"/>
    </location>
</feature>
<dbReference type="CDD" id="cd11304">
    <property type="entry name" value="Cadherin_repeat"/>
    <property type="match status" value="5"/>
</dbReference>
<evidence type="ECO:0000256" key="10">
    <source>
        <dbReference type="SAM" id="Phobius"/>
    </source>
</evidence>
<evidence type="ECO:0000256" key="7">
    <source>
        <dbReference type="ARBA" id="ARBA00023136"/>
    </source>
</evidence>
<dbReference type="PANTHER" id="PTHR24025">
    <property type="entry name" value="DESMOGLEIN FAMILY MEMBER"/>
    <property type="match status" value="1"/>
</dbReference>
<dbReference type="SMART" id="SM00112">
    <property type="entry name" value="CA"/>
    <property type="match status" value="4"/>
</dbReference>
<evidence type="ECO:0000256" key="1">
    <source>
        <dbReference type="ARBA" id="ARBA00004370"/>
    </source>
</evidence>
<feature type="region of interest" description="Disordered" evidence="9">
    <location>
        <begin position="1047"/>
        <end position="1071"/>
    </location>
</feature>
<evidence type="ECO:0000256" key="8">
    <source>
        <dbReference type="PROSITE-ProRule" id="PRU00043"/>
    </source>
</evidence>
<dbReference type="RefSeq" id="XP_018017058.2">
    <property type="nucleotide sequence ID" value="XM_018161569.2"/>
</dbReference>
<evidence type="ECO:0000313" key="13">
    <source>
        <dbReference type="RefSeq" id="XP_018017058.2"/>
    </source>
</evidence>
<dbReference type="GO" id="GO:0060429">
    <property type="term" value="P:epithelium development"/>
    <property type="evidence" value="ECO:0007669"/>
    <property type="project" value="UniProtKB-ARBA"/>
</dbReference>
<feature type="domain" description="Cadherin" evidence="11">
    <location>
        <begin position="623"/>
        <end position="716"/>
    </location>
</feature>
<keyword evidence="5" id="KW-0130">Cell adhesion</keyword>
<dbReference type="InterPro" id="IPR020894">
    <property type="entry name" value="Cadherin_CS"/>
</dbReference>
<dbReference type="Gene3D" id="2.60.40.60">
    <property type="entry name" value="Cadherins"/>
    <property type="match status" value="5"/>
</dbReference>
<dbReference type="Pfam" id="PF00028">
    <property type="entry name" value="Cadherin"/>
    <property type="match status" value="1"/>
</dbReference>
<dbReference type="PROSITE" id="PS50268">
    <property type="entry name" value="CADHERIN_2"/>
    <property type="match status" value="5"/>
</dbReference>
<reference evidence="13" key="1">
    <citation type="submission" date="2025-08" db="UniProtKB">
        <authorList>
            <consortium name="RefSeq"/>
        </authorList>
    </citation>
    <scope>IDENTIFICATION</scope>
    <source>
        <tissue evidence="13">Whole organism</tissue>
    </source>
</reference>
<evidence type="ECO:0000313" key="12">
    <source>
        <dbReference type="Proteomes" id="UP000694843"/>
    </source>
</evidence>
<evidence type="ECO:0000256" key="3">
    <source>
        <dbReference type="ARBA" id="ARBA00022737"/>
    </source>
</evidence>
<feature type="compositionally biased region" description="Basic and acidic residues" evidence="9">
    <location>
        <begin position="1413"/>
        <end position="1444"/>
    </location>
</feature>
<evidence type="ECO:0000256" key="9">
    <source>
        <dbReference type="SAM" id="MobiDB-lite"/>
    </source>
</evidence>
<feature type="region of interest" description="Disordered" evidence="9">
    <location>
        <begin position="1190"/>
        <end position="1218"/>
    </location>
</feature>
<dbReference type="GO" id="GO:0009653">
    <property type="term" value="P:anatomical structure morphogenesis"/>
    <property type="evidence" value="ECO:0007669"/>
    <property type="project" value="UniProtKB-ARBA"/>
</dbReference>
<dbReference type="GO" id="GO:0005886">
    <property type="term" value="C:plasma membrane"/>
    <property type="evidence" value="ECO:0007669"/>
    <property type="project" value="InterPro"/>
</dbReference>
<feature type="transmembrane region" description="Helical" evidence="10">
    <location>
        <begin position="839"/>
        <end position="869"/>
    </location>
</feature>
<feature type="region of interest" description="Disordered" evidence="9">
    <location>
        <begin position="1322"/>
        <end position="1480"/>
    </location>
</feature>
<dbReference type="PROSITE" id="PS00232">
    <property type="entry name" value="CADHERIN_1"/>
    <property type="match status" value="1"/>
</dbReference>
<dbReference type="SUPFAM" id="SSF49313">
    <property type="entry name" value="Cadherin-like"/>
    <property type="match status" value="5"/>
</dbReference>